<evidence type="ECO:0000313" key="4">
    <source>
        <dbReference type="RefSeq" id="XP_008285554.1"/>
    </source>
</evidence>
<keyword evidence="1" id="KW-0472">Membrane</keyword>
<keyword evidence="1" id="KW-1133">Transmembrane helix</keyword>
<dbReference type="AlphaFoldDB" id="A0A9Y4N5F1"/>
<dbReference type="Gene3D" id="2.60.40.10">
    <property type="entry name" value="Immunoglobulins"/>
    <property type="match status" value="1"/>
</dbReference>
<evidence type="ECO:0000313" key="3">
    <source>
        <dbReference type="Proteomes" id="UP000694891"/>
    </source>
</evidence>
<protein>
    <submittedName>
        <fullName evidence="4">Uncharacterized protein LOC103361291</fullName>
    </submittedName>
</protein>
<feature type="signal peptide" evidence="2">
    <location>
        <begin position="1"/>
        <end position="20"/>
    </location>
</feature>
<gene>
    <name evidence="4" type="primary">LOC103361291</name>
</gene>
<dbReference type="GeneID" id="103361291"/>
<name>A0A9Y4N5F1_9TELE</name>
<dbReference type="Proteomes" id="UP000694891">
    <property type="component" value="Unplaced"/>
</dbReference>
<keyword evidence="1" id="KW-0812">Transmembrane</keyword>
<organism evidence="3 4">
    <name type="scientific">Stegastes partitus</name>
    <name type="common">bicolor damselfish</name>
    <dbReference type="NCBI Taxonomy" id="144197"/>
    <lineage>
        <taxon>Eukaryota</taxon>
        <taxon>Metazoa</taxon>
        <taxon>Chordata</taxon>
        <taxon>Craniata</taxon>
        <taxon>Vertebrata</taxon>
        <taxon>Euteleostomi</taxon>
        <taxon>Actinopterygii</taxon>
        <taxon>Neopterygii</taxon>
        <taxon>Teleostei</taxon>
        <taxon>Neoteleostei</taxon>
        <taxon>Acanthomorphata</taxon>
        <taxon>Ovalentaria</taxon>
        <taxon>Pomacentridae</taxon>
        <taxon>Stegastes</taxon>
    </lineage>
</organism>
<dbReference type="InterPro" id="IPR013783">
    <property type="entry name" value="Ig-like_fold"/>
</dbReference>
<accession>A0A9Y4N5F1</accession>
<dbReference type="RefSeq" id="XP_008285554.1">
    <property type="nucleotide sequence ID" value="XM_008287332.1"/>
</dbReference>
<evidence type="ECO:0000256" key="1">
    <source>
        <dbReference type="SAM" id="Phobius"/>
    </source>
</evidence>
<proteinExistence type="predicted"/>
<evidence type="ECO:0000256" key="2">
    <source>
        <dbReference type="SAM" id="SignalP"/>
    </source>
</evidence>
<dbReference type="InterPro" id="IPR036179">
    <property type="entry name" value="Ig-like_dom_sf"/>
</dbReference>
<reference evidence="4" key="1">
    <citation type="submission" date="2025-08" db="UniProtKB">
        <authorList>
            <consortium name="RefSeq"/>
        </authorList>
    </citation>
    <scope>IDENTIFICATION</scope>
</reference>
<sequence>MDALKLSFLLLLPLTVFVDAEVTLVKTIGDEADVTPLCSNETFITLIVCKIRTERNRQECRLLYKHGHFEFEHGCDSGFSLIKDNQIVFLHLSSLEPADSGNYTCECSYHGGTYILHLNVTVEDSEDASPVQMMTPYALIGGCVVIIVTLILLGFIFRRRRRRKQPESASCPSDTVSQDIEPYSTYRQTGSGLYSTVKIQPRI</sequence>
<dbReference type="SUPFAM" id="SSF48726">
    <property type="entry name" value="Immunoglobulin"/>
    <property type="match status" value="1"/>
</dbReference>
<keyword evidence="2" id="KW-0732">Signal</keyword>
<feature type="chain" id="PRO_5041249069" evidence="2">
    <location>
        <begin position="21"/>
        <end position="203"/>
    </location>
</feature>
<keyword evidence="3" id="KW-1185">Reference proteome</keyword>
<feature type="transmembrane region" description="Helical" evidence="1">
    <location>
        <begin position="137"/>
        <end position="157"/>
    </location>
</feature>